<dbReference type="OrthoDB" id="2236902at2759"/>
<comment type="caution">
    <text evidence="1">The sequence shown here is derived from an EMBL/GenBank/DDBJ whole genome shotgun (WGS) entry which is preliminary data.</text>
</comment>
<proteinExistence type="predicted"/>
<dbReference type="Proteomes" id="UP000242146">
    <property type="component" value="Unassembled WGS sequence"/>
</dbReference>
<dbReference type="EMBL" id="MCGT01000002">
    <property type="protein sequence ID" value="ORX61972.1"/>
    <property type="molecule type" value="Genomic_DNA"/>
</dbReference>
<sequence length="353" mass="40557">MATYSETEPMTTNTGEMTSIADPVADELYELAFSMTPGTDESCKKLFRDDAVKDVVVRYLFDNAITGKSYHHGPTEYDEGKRADTVYYPNNNDTNQGLPPIIVEFQLKITHEFIVRAMLYCLYVVKETKKLPMLLVINIDGFCSKKFRMENFSQAESDPFYSMSSILWAKKVMIFNADSISQHLDAPMTHMIALLHMITQQQRNIVALEEYKDKALQYVFKVARDVFESASTDKVLKDTKSASFCDATIKQYEKILKYSNDGEVDRKRVAEYAQDGIRFTKHFKSRCLKPDTATATPMELSKSKDLEYVEEFIASHKGKMNWPACFDLGTQQGRFDRYASYSTLKMAFHRHNL</sequence>
<name>A0A1X2GVB9_9FUNG</name>
<evidence type="ECO:0000313" key="1">
    <source>
        <dbReference type="EMBL" id="ORX61972.1"/>
    </source>
</evidence>
<reference evidence="1 2" key="1">
    <citation type="submission" date="2016-07" db="EMBL/GenBank/DDBJ databases">
        <title>Pervasive Adenine N6-methylation of Active Genes in Fungi.</title>
        <authorList>
            <consortium name="DOE Joint Genome Institute"/>
            <person name="Mondo S.J."/>
            <person name="Dannebaum R.O."/>
            <person name="Kuo R.C."/>
            <person name="Labutti K."/>
            <person name="Haridas S."/>
            <person name="Kuo A."/>
            <person name="Salamov A."/>
            <person name="Ahrendt S.R."/>
            <person name="Lipzen A."/>
            <person name="Sullivan W."/>
            <person name="Andreopoulos W.B."/>
            <person name="Clum A."/>
            <person name="Lindquist E."/>
            <person name="Daum C."/>
            <person name="Ramamoorthy G.K."/>
            <person name="Gryganskyi A."/>
            <person name="Culley D."/>
            <person name="Magnuson J.K."/>
            <person name="James T.Y."/>
            <person name="O'Malley M.A."/>
            <person name="Stajich J.E."/>
            <person name="Spatafora J.W."/>
            <person name="Visel A."/>
            <person name="Grigoriev I.V."/>
        </authorList>
    </citation>
    <scope>NUCLEOTIDE SEQUENCE [LARGE SCALE GENOMIC DNA]</scope>
    <source>
        <strain evidence="1 2">NRRL 3301</strain>
    </source>
</reference>
<dbReference type="AlphaFoldDB" id="A0A1X2GVB9"/>
<evidence type="ECO:0000313" key="2">
    <source>
        <dbReference type="Proteomes" id="UP000242146"/>
    </source>
</evidence>
<accession>A0A1X2GVB9</accession>
<keyword evidence="2" id="KW-1185">Reference proteome</keyword>
<organism evidence="1 2">
    <name type="scientific">Hesseltinella vesiculosa</name>
    <dbReference type="NCBI Taxonomy" id="101127"/>
    <lineage>
        <taxon>Eukaryota</taxon>
        <taxon>Fungi</taxon>
        <taxon>Fungi incertae sedis</taxon>
        <taxon>Mucoromycota</taxon>
        <taxon>Mucoromycotina</taxon>
        <taxon>Mucoromycetes</taxon>
        <taxon>Mucorales</taxon>
        <taxon>Cunninghamellaceae</taxon>
        <taxon>Hesseltinella</taxon>
    </lineage>
</organism>
<protein>
    <submittedName>
        <fullName evidence="1">Uncharacterized protein</fullName>
    </submittedName>
</protein>
<gene>
    <name evidence="1" type="ORF">DM01DRAFT_1331448</name>
</gene>